<dbReference type="EMBL" id="JADWDJ010000021">
    <property type="protein sequence ID" value="KAG5264184.1"/>
    <property type="molecule type" value="Genomic_DNA"/>
</dbReference>
<name>A0AAV6FMS2_9TELE</name>
<protein>
    <recommendedName>
        <fullName evidence="4">C2H2-type domain-containing protein</fullName>
    </recommendedName>
</protein>
<gene>
    <name evidence="2" type="ORF">AALO_G00273100</name>
</gene>
<sequence>MTLTKGMVDCPLCGRAYAALASHFIRGHHVVNLAERAILCNMATGRILIRATPCSAAGCSYHSSRLDKHITNSHQELTTALRARLMADAKQHPSGADGQLPGYRGGRGARPG</sequence>
<evidence type="ECO:0000313" key="2">
    <source>
        <dbReference type="EMBL" id="KAG5264184.1"/>
    </source>
</evidence>
<feature type="region of interest" description="Disordered" evidence="1">
    <location>
        <begin position="88"/>
        <end position="112"/>
    </location>
</feature>
<feature type="compositionally biased region" description="Gly residues" evidence="1">
    <location>
        <begin position="103"/>
        <end position="112"/>
    </location>
</feature>
<reference evidence="2" key="1">
    <citation type="submission" date="2020-10" db="EMBL/GenBank/DDBJ databases">
        <title>Chromosome-scale genome assembly of the Allis shad, Alosa alosa.</title>
        <authorList>
            <person name="Margot Z."/>
            <person name="Christophe K."/>
            <person name="Cabau C."/>
            <person name="Louis A."/>
            <person name="Berthelot C."/>
            <person name="Parey E."/>
            <person name="Roest Crollius H."/>
            <person name="Montfort J."/>
            <person name="Robinson-Rechavi M."/>
            <person name="Bucao C."/>
            <person name="Bouchez O."/>
            <person name="Gislard M."/>
            <person name="Lluch J."/>
            <person name="Milhes M."/>
            <person name="Lampietro C."/>
            <person name="Lopez Roques C."/>
            <person name="Donnadieu C."/>
            <person name="Braasch I."/>
            <person name="Desvignes T."/>
            <person name="Postlethwait J."/>
            <person name="Bobe J."/>
            <person name="Guiguen Y."/>
        </authorList>
    </citation>
    <scope>NUCLEOTIDE SEQUENCE</scope>
    <source>
        <strain evidence="2">M-15738</strain>
        <tissue evidence="2">Blood</tissue>
    </source>
</reference>
<accession>A0AAV6FMS2</accession>
<proteinExistence type="predicted"/>
<evidence type="ECO:0008006" key="4">
    <source>
        <dbReference type="Google" id="ProtNLM"/>
    </source>
</evidence>
<evidence type="ECO:0000313" key="3">
    <source>
        <dbReference type="Proteomes" id="UP000823561"/>
    </source>
</evidence>
<evidence type="ECO:0000256" key="1">
    <source>
        <dbReference type="SAM" id="MobiDB-lite"/>
    </source>
</evidence>
<organism evidence="2 3">
    <name type="scientific">Alosa alosa</name>
    <name type="common">allis shad</name>
    <dbReference type="NCBI Taxonomy" id="278164"/>
    <lineage>
        <taxon>Eukaryota</taxon>
        <taxon>Metazoa</taxon>
        <taxon>Chordata</taxon>
        <taxon>Craniata</taxon>
        <taxon>Vertebrata</taxon>
        <taxon>Euteleostomi</taxon>
        <taxon>Actinopterygii</taxon>
        <taxon>Neopterygii</taxon>
        <taxon>Teleostei</taxon>
        <taxon>Clupei</taxon>
        <taxon>Clupeiformes</taxon>
        <taxon>Clupeoidei</taxon>
        <taxon>Clupeidae</taxon>
        <taxon>Alosa</taxon>
    </lineage>
</organism>
<comment type="caution">
    <text evidence="2">The sequence shown here is derived from an EMBL/GenBank/DDBJ whole genome shotgun (WGS) entry which is preliminary data.</text>
</comment>
<dbReference type="AlphaFoldDB" id="A0AAV6FMS2"/>
<dbReference type="Proteomes" id="UP000823561">
    <property type="component" value="Chromosome 21"/>
</dbReference>
<keyword evidence="3" id="KW-1185">Reference proteome</keyword>